<dbReference type="Gene3D" id="2.40.50.140">
    <property type="entry name" value="Nucleic acid-binding proteins"/>
    <property type="match status" value="1"/>
</dbReference>
<dbReference type="EMBL" id="JAVIJP010000019">
    <property type="protein sequence ID" value="KAL3638565.1"/>
    <property type="molecule type" value="Genomic_DNA"/>
</dbReference>
<evidence type="ECO:0008006" key="3">
    <source>
        <dbReference type="Google" id="ProtNLM"/>
    </source>
</evidence>
<dbReference type="SUPFAM" id="SSF50249">
    <property type="entry name" value="Nucleic acid-binding proteins"/>
    <property type="match status" value="1"/>
</dbReference>
<organism evidence="1 2">
    <name type="scientific">Castilleja foliolosa</name>
    <dbReference type="NCBI Taxonomy" id="1961234"/>
    <lineage>
        <taxon>Eukaryota</taxon>
        <taxon>Viridiplantae</taxon>
        <taxon>Streptophyta</taxon>
        <taxon>Embryophyta</taxon>
        <taxon>Tracheophyta</taxon>
        <taxon>Spermatophyta</taxon>
        <taxon>Magnoliopsida</taxon>
        <taxon>eudicotyledons</taxon>
        <taxon>Gunneridae</taxon>
        <taxon>Pentapetalae</taxon>
        <taxon>asterids</taxon>
        <taxon>lamiids</taxon>
        <taxon>Lamiales</taxon>
        <taxon>Orobanchaceae</taxon>
        <taxon>Pedicularideae</taxon>
        <taxon>Castillejinae</taxon>
        <taxon>Castilleja</taxon>
    </lineage>
</organism>
<name>A0ABD3D8A6_9LAMI</name>
<sequence>MHLKLFENRFIEGRVYAIRTNTYQVNYNSGKFLTTLHNFKIIIHDQSIVVDIPEESFFPDFMFNFSDFSDFVDPNTVNETHLFDVIGKVVEIHGAQERQFNGRSTRFIEIVLEDLSNQRLSCTLWGDYVDEMLGFVSNIRSAAPVIILQLCRANVFRDKFKSQL</sequence>
<dbReference type="Proteomes" id="UP001632038">
    <property type="component" value="Unassembled WGS sequence"/>
</dbReference>
<gene>
    <name evidence="1" type="ORF">CASFOL_017936</name>
</gene>
<accession>A0ABD3D8A6</accession>
<evidence type="ECO:0000313" key="2">
    <source>
        <dbReference type="Proteomes" id="UP001632038"/>
    </source>
</evidence>
<reference evidence="2" key="1">
    <citation type="journal article" date="2024" name="IScience">
        <title>Strigolactones Initiate the Formation of Haustorium-like Structures in Castilleja.</title>
        <authorList>
            <person name="Buerger M."/>
            <person name="Peterson D."/>
            <person name="Chory J."/>
        </authorList>
    </citation>
    <scope>NUCLEOTIDE SEQUENCE [LARGE SCALE GENOMIC DNA]</scope>
</reference>
<protein>
    <recommendedName>
        <fullName evidence="3">Replication protein A1</fullName>
    </recommendedName>
</protein>
<comment type="caution">
    <text evidence="1">The sequence shown here is derived from an EMBL/GenBank/DDBJ whole genome shotgun (WGS) entry which is preliminary data.</text>
</comment>
<evidence type="ECO:0000313" key="1">
    <source>
        <dbReference type="EMBL" id="KAL3638565.1"/>
    </source>
</evidence>
<proteinExistence type="predicted"/>
<keyword evidence="2" id="KW-1185">Reference proteome</keyword>
<dbReference type="AlphaFoldDB" id="A0ABD3D8A6"/>
<dbReference type="InterPro" id="IPR012340">
    <property type="entry name" value="NA-bd_OB-fold"/>
</dbReference>